<evidence type="ECO:0000313" key="10">
    <source>
        <dbReference type="EMBL" id="BCR04910.1"/>
    </source>
</evidence>
<keyword evidence="11" id="KW-1185">Reference proteome</keyword>
<evidence type="ECO:0000256" key="8">
    <source>
        <dbReference type="ARBA" id="ARBA00023136"/>
    </source>
</evidence>
<feature type="transmembrane region" description="Helical" evidence="9">
    <location>
        <begin position="263"/>
        <end position="286"/>
    </location>
</feature>
<evidence type="ECO:0000256" key="9">
    <source>
        <dbReference type="RuleBase" id="RU363121"/>
    </source>
</evidence>
<gene>
    <name evidence="10" type="ORF">DESUT3_19790</name>
</gene>
<evidence type="ECO:0000256" key="6">
    <source>
        <dbReference type="ARBA" id="ARBA00022840"/>
    </source>
</evidence>
<feature type="transmembrane region" description="Helical" evidence="9">
    <location>
        <begin position="56"/>
        <end position="75"/>
    </location>
</feature>
<evidence type="ECO:0000313" key="11">
    <source>
        <dbReference type="Proteomes" id="UP001319827"/>
    </source>
</evidence>
<evidence type="ECO:0000256" key="4">
    <source>
        <dbReference type="ARBA" id="ARBA00022692"/>
    </source>
</evidence>
<keyword evidence="4 9" id="KW-0812">Transmembrane</keyword>
<sequence length="401" mass="44749">MIITALYQLKPASRSLFIQYLGAEQLPYVWIGTALTMAALIGWYHRLVNRYARVNVVFGSCLAFCATLVLFRWLFIQPGPAVAVTFYIFVDILGVVLVEQFWSLTNSIYSTREGKSWYGFIGTGGLLGGVLGGGAAALILKLTPLQTPDLLLVAAGTIQVILGLSWLMARLGLYGEIQAKGRPTRFEGGWKAIRSSRYLLLIAAILLLAQLVDPIVEYQFLKTVEAVYPDLEPRTAYLSAFFSVLGGVSIAVNLALTPLVHRFFGVITGLLVQPLILGFCSLGFFFHPTLLFGAATKISDRGLSYSINRASKELLYIPIDSLLIYQAKAWIDMFGYRLFKIFGAFVILAFTQWLPFSLSVPQLSWFTFGICLLWVLLILFIRRDYTNLEKKAPIPRNRGLW</sequence>
<feature type="transmembrane region" description="Helical" evidence="9">
    <location>
        <begin position="152"/>
        <end position="177"/>
    </location>
</feature>
<dbReference type="SUPFAM" id="SSF103473">
    <property type="entry name" value="MFS general substrate transporter"/>
    <property type="match status" value="1"/>
</dbReference>
<dbReference type="Pfam" id="PF03219">
    <property type="entry name" value="TLC"/>
    <property type="match status" value="2"/>
</dbReference>
<dbReference type="PANTHER" id="PTHR31187:SF1">
    <property type="entry name" value="ADP,ATP CARRIER PROTEIN 1"/>
    <property type="match status" value="1"/>
</dbReference>
<organism evidence="10 11">
    <name type="scientific">Desulfuromonas versatilis</name>
    <dbReference type="NCBI Taxonomy" id="2802975"/>
    <lineage>
        <taxon>Bacteria</taxon>
        <taxon>Pseudomonadati</taxon>
        <taxon>Thermodesulfobacteriota</taxon>
        <taxon>Desulfuromonadia</taxon>
        <taxon>Desulfuromonadales</taxon>
        <taxon>Desulfuromonadaceae</taxon>
        <taxon>Desulfuromonas</taxon>
    </lineage>
</organism>
<evidence type="ECO:0000256" key="2">
    <source>
        <dbReference type="ARBA" id="ARBA00007127"/>
    </source>
</evidence>
<keyword evidence="8 9" id="KW-0472">Membrane</keyword>
<feature type="transmembrane region" description="Helical" evidence="9">
    <location>
        <begin position="338"/>
        <end position="356"/>
    </location>
</feature>
<name>A0ABM8HSI0_9BACT</name>
<dbReference type="Proteomes" id="UP001319827">
    <property type="component" value="Chromosome"/>
</dbReference>
<accession>A0ABM8HSI0</accession>
<protein>
    <recommendedName>
        <fullName evidence="9">ADP,ATP carrier protein</fullName>
    </recommendedName>
</protein>
<dbReference type="InterPro" id="IPR036259">
    <property type="entry name" value="MFS_trans_sf"/>
</dbReference>
<keyword evidence="7 9" id="KW-1133">Transmembrane helix</keyword>
<evidence type="ECO:0000256" key="1">
    <source>
        <dbReference type="ARBA" id="ARBA00004141"/>
    </source>
</evidence>
<comment type="subcellular location">
    <subcellularLocation>
        <location evidence="1 9">Membrane</location>
        <topology evidence="1 9">Multi-pass membrane protein</topology>
    </subcellularLocation>
</comment>
<feature type="transmembrane region" description="Helical" evidence="9">
    <location>
        <begin position="362"/>
        <end position="381"/>
    </location>
</feature>
<feature type="transmembrane region" description="Helical" evidence="9">
    <location>
        <begin position="314"/>
        <end position="331"/>
    </location>
</feature>
<feature type="transmembrane region" description="Helical" evidence="9">
    <location>
        <begin position="117"/>
        <end position="140"/>
    </location>
</feature>
<feature type="transmembrane region" description="Helical" evidence="9">
    <location>
        <begin position="26"/>
        <end position="44"/>
    </location>
</feature>
<dbReference type="PANTHER" id="PTHR31187">
    <property type="match status" value="1"/>
</dbReference>
<keyword evidence="6 9" id="KW-0067">ATP-binding</keyword>
<dbReference type="RefSeq" id="WP_221252349.1">
    <property type="nucleotide sequence ID" value="NZ_AP024355.1"/>
</dbReference>
<feature type="transmembrane region" description="Helical" evidence="9">
    <location>
        <begin position="198"/>
        <end position="216"/>
    </location>
</feature>
<reference evidence="10 11" key="2">
    <citation type="journal article" date="2021" name="Int. J. Syst. Evol. Microbiol.">
        <title>Isolation and Polyphasic Characterization of Desulfuromonas versatilis sp. Nov., an Electrogenic Bacteria Capable of Versatile Metabolism Isolated from a Graphene Oxide-Reducing Enrichment Culture.</title>
        <authorList>
            <person name="Xie L."/>
            <person name="Yoshida N."/>
            <person name="Ishii S."/>
            <person name="Meng L."/>
        </authorList>
    </citation>
    <scope>NUCLEOTIDE SEQUENCE [LARGE SCALE GENOMIC DNA]</scope>
    <source>
        <strain evidence="10 11">NIT-T3</strain>
    </source>
</reference>
<dbReference type="InterPro" id="IPR004667">
    <property type="entry name" value="ADP_ATP_car_bac_type"/>
</dbReference>
<keyword evidence="5 9" id="KW-0547">Nucleotide-binding</keyword>
<evidence type="ECO:0000256" key="7">
    <source>
        <dbReference type="ARBA" id="ARBA00022989"/>
    </source>
</evidence>
<dbReference type="EMBL" id="AP024355">
    <property type="protein sequence ID" value="BCR04910.1"/>
    <property type="molecule type" value="Genomic_DNA"/>
</dbReference>
<keyword evidence="3 9" id="KW-0813">Transport</keyword>
<evidence type="ECO:0000256" key="5">
    <source>
        <dbReference type="ARBA" id="ARBA00022741"/>
    </source>
</evidence>
<feature type="transmembrane region" description="Helical" evidence="9">
    <location>
        <begin position="236"/>
        <end position="256"/>
    </location>
</feature>
<feature type="transmembrane region" description="Helical" evidence="9">
    <location>
        <begin position="81"/>
        <end position="105"/>
    </location>
</feature>
<comment type="similarity">
    <text evidence="2 9">Belongs to the ADP/ATP translocase tlc family.</text>
</comment>
<evidence type="ECO:0000256" key="3">
    <source>
        <dbReference type="ARBA" id="ARBA00022448"/>
    </source>
</evidence>
<reference evidence="10 11" key="1">
    <citation type="journal article" date="2016" name="C (Basel)">
        <title>Selective Growth of and Electricity Production by Marine Exoelectrogenic Bacteria in Self-Aggregated Hydrogel of Microbially Reduced Graphene Oxide.</title>
        <authorList>
            <person name="Yoshida N."/>
            <person name="Goto Y."/>
            <person name="Miyata Y."/>
        </authorList>
    </citation>
    <scope>NUCLEOTIDE SEQUENCE [LARGE SCALE GENOMIC DNA]</scope>
    <source>
        <strain evidence="10 11">NIT-T3</strain>
    </source>
</reference>
<proteinExistence type="inferred from homology"/>